<protein>
    <submittedName>
        <fullName evidence="2">Uncharacterized protein</fullName>
    </submittedName>
</protein>
<evidence type="ECO:0000256" key="1">
    <source>
        <dbReference type="SAM" id="MobiDB-lite"/>
    </source>
</evidence>
<feature type="compositionally biased region" description="Basic and acidic residues" evidence="1">
    <location>
        <begin position="15"/>
        <end position="24"/>
    </location>
</feature>
<evidence type="ECO:0000313" key="3">
    <source>
        <dbReference type="Proteomes" id="UP000288805"/>
    </source>
</evidence>
<sequence>MEMCGSKCNQGTSSKGERADPVQKFDKDPANCQVLVAITRHRVFI</sequence>
<name>A0A438FFH2_VITVI</name>
<organism evidence="2 3">
    <name type="scientific">Vitis vinifera</name>
    <name type="common">Grape</name>
    <dbReference type="NCBI Taxonomy" id="29760"/>
    <lineage>
        <taxon>Eukaryota</taxon>
        <taxon>Viridiplantae</taxon>
        <taxon>Streptophyta</taxon>
        <taxon>Embryophyta</taxon>
        <taxon>Tracheophyta</taxon>
        <taxon>Spermatophyta</taxon>
        <taxon>Magnoliopsida</taxon>
        <taxon>eudicotyledons</taxon>
        <taxon>Gunneridae</taxon>
        <taxon>Pentapetalae</taxon>
        <taxon>rosids</taxon>
        <taxon>Vitales</taxon>
        <taxon>Vitaceae</taxon>
        <taxon>Viteae</taxon>
        <taxon>Vitis</taxon>
    </lineage>
</organism>
<dbReference type="Proteomes" id="UP000288805">
    <property type="component" value="Unassembled WGS sequence"/>
</dbReference>
<accession>A0A438FFH2</accession>
<evidence type="ECO:0000313" key="2">
    <source>
        <dbReference type="EMBL" id="RVW58701.1"/>
    </source>
</evidence>
<dbReference type="AlphaFoldDB" id="A0A438FFH2"/>
<comment type="caution">
    <text evidence="2">The sequence shown here is derived from an EMBL/GenBank/DDBJ whole genome shotgun (WGS) entry which is preliminary data.</text>
</comment>
<reference evidence="2 3" key="1">
    <citation type="journal article" date="2018" name="PLoS Genet.">
        <title>Population sequencing reveals clonal diversity and ancestral inbreeding in the grapevine cultivar Chardonnay.</title>
        <authorList>
            <person name="Roach M.J."/>
            <person name="Johnson D.L."/>
            <person name="Bohlmann J."/>
            <person name="van Vuuren H.J."/>
            <person name="Jones S.J."/>
            <person name="Pretorius I.S."/>
            <person name="Schmidt S.A."/>
            <person name="Borneman A.R."/>
        </authorList>
    </citation>
    <scope>NUCLEOTIDE SEQUENCE [LARGE SCALE GENOMIC DNA]</scope>
    <source>
        <strain evidence="3">cv. Chardonnay</strain>
        <tissue evidence="2">Leaf</tissue>
    </source>
</reference>
<proteinExistence type="predicted"/>
<dbReference type="EMBL" id="QGNW01000930">
    <property type="protein sequence ID" value="RVW58701.1"/>
    <property type="molecule type" value="Genomic_DNA"/>
</dbReference>
<gene>
    <name evidence="2" type="ORF">CK203_102701</name>
</gene>
<feature type="region of interest" description="Disordered" evidence="1">
    <location>
        <begin position="1"/>
        <end position="24"/>
    </location>
</feature>